<dbReference type="EMBL" id="JAAXOT010000004">
    <property type="protein sequence ID" value="NKY56588.1"/>
    <property type="molecule type" value="Genomic_DNA"/>
</dbReference>
<evidence type="ECO:0000313" key="2">
    <source>
        <dbReference type="EMBL" id="NKY56588.1"/>
    </source>
</evidence>
<evidence type="ECO:0000313" key="3">
    <source>
        <dbReference type="Proteomes" id="UP000570678"/>
    </source>
</evidence>
<dbReference type="RefSeq" id="WP_062977992.1">
    <property type="nucleotide sequence ID" value="NZ_JAAXOT010000004.1"/>
</dbReference>
<accession>A0A846YHH2</accession>
<keyword evidence="1" id="KW-0472">Membrane</keyword>
<protein>
    <submittedName>
        <fullName evidence="2">Uncharacterized protein</fullName>
    </submittedName>
</protein>
<reference evidence="2 3" key="1">
    <citation type="submission" date="2020-04" db="EMBL/GenBank/DDBJ databases">
        <title>MicrobeNet Type strains.</title>
        <authorList>
            <person name="Nicholson A.C."/>
        </authorList>
    </citation>
    <scope>NUCLEOTIDE SEQUENCE [LARGE SCALE GENOMIC DNA]</scope>
    <source>
        <strain evidence="2 3">JCM 3332</strain>
    </source>
</reference>
<dbReference type="Proteomes" id="UP000570678">
    <property type="component" value="Unassembled WGS sequence"/>
</dbReference>
<dbReference type="AlphaFoldDB" id="A0A846YHH2"/>
<comment type="caution">
    <text evidence="2">The sequence shown here is derived from an EMBL/GenBank/DDBJ whole genome shotgun (WGS) entry which is preliminary data.</text>
</comment>
<gene>
    <name evidence="2" type="ORF">HGA15_10555</name>
</gene>
<keyword evidence="1" id="KW-0812">Transmembrane</keyword>
<sequence>MNRPHVVPVVDLAVAVLAIGLAALCWAQGLQTTDLPATADYPAYTATRYVAPWLFLAGVLVTGAGLAVVDAAARTLRLGRARAGRVGPAGR</sequence>
<proteinExistence type="predicted"/>
<keyword evidence="1" id="KW-1133">Transmembrane helix</keyword>
<organism evidence="2 3">
    <name type="scientific">Nocardia flavorosea</name>
    <dbReference type="NCBI Taxonomy" id="53429"/>
    <lineage>
        <taxon>Bacteria</taxon>
        <taxon>Bacillati</taxon>
        <taxon>Actinomycetota</taxon>
        <taxon>Actinomycetes</taxon>
        <taxon>Mycobacteriales</taxon>
        <taxon>Nocardiaceae</taxon>
        <taxon>Nocardia</taxon>
    </lineage>
</organism>
<feature type="transmembrane region" description="Helical" evidence="1">
    <location>
        <begin position="51"/>
        <end position="73"/>
    </location>
</feature>
<keyword evidence="3" id="KW-1185">Reference proteome</keyword>
<evidence type="ECO:0000256" key="1">
    <source>
        <dbReference type="SAM" id="Phobius"/>
    </source>
</evidence>
<name>A0A846YHH2_9NOCA</name>